<dbReference type="NCBIfam" id="TIGR01065">
    <property type="entry name" value="hlyIII"/>
    <property type="match status" value="1"/>
</dbReference>
<evidence type="ECO:0000256" key="5">
    <source>
        <dbReference type="ARBA" id="ARBA00022989"/>
    </source>
</evidence>
<protein>
    <recommendedName>
        <fullName evidence="11">Hemolysin III</fullName>
    </recommendedName>
</protein>
<dbReference type="Proteomes" id="UP000029692">
    <property type="component" value="Unassembled WGS sequence"/>
</dbReference>
<dbReference type="Pfam" id="PF03006">
    <property type="entry name" value="HlyIII"/>
    <property type="match status" value="1"/>
</dbReference>
<keyword evidence="6 8" id="KW-0472">Membrane</keyword>
<dbReference type="InterPro" id="IPR004254">
    <property type="entry name" value="AdipoR/HlyIII-related"/>
</dbReference>
<dbReference type="EMBL" id="JNUP01000031">
    <property type="protein sequence ID" value="KGE73326.1"/>
    <property type="molecule type" value="Genomic_DNA"/>
</dbReference>
<evidence type="ECO:0000256" key="3">
    <source>
        <dbReference type="ARBA" id="ARBA00022475"/>
    </source>
</evidence>
<keyword evidence="7" id="KW-0479">Metal-binding</keyword>
<dbReference type="eggNOG" id="COG1272">
    <property type="taxonomic scope" value="Bacteria"/>
</dbReference>
<dbReference type="OrthoDB" id="9813689at2"/>
<feature type="transmembrane region" description="Helical" evidence="8">
    <location>
        <begin position="154"/>
        <end position="174"/>
    </location>
</feature>
<feature type="binding site" evidence="7">
    <location>
        <position position="58"/>
    </location>
    <ligand>
        <name>Zn(2+)</name>
        <dbReference type="ChEBI" id="CHEBI:29105"/>
    </ligand>
</feature>
<gene>
    <name evidence="9" type="ORF">DC28_04130</name>
</gene>
<proteinExistence type="inferred from homology"/>
<reference evidence="9 10" key="1">
    <citation type="submission" date="2014-05" db="EMBL/GenBank/DDBJ databases">
        <title>De novo Genome Sequence of Spirocheata sp.</title>
        <authorList>
            <person name="Shivani Y."/>
            <person name="Subhash Y."/>
            <person name="Tushar L."/>
            <person name="Sasikala C."/>
            <person name="Ramana C.V."/>
        </authorList>
    </citation>
    <scope>NUCLEOTIDE SEQUENCE [LARGE SCALE GENOMIC DNA]</scope>
    <source>
        <strain evidence="9 10">JC230</strain>
    </source>
</reference>
<evidence type="ECO:0000256" key="6">
    <source>
        <dbReference type="ARBA" id="ARBA00023136"/>
    </source>
</evidence>
<keyword evidence="7" id="KW-0862">Zinc</keyword>
<evidence type="ECO:0000256" key="7">
    <source>
        <dbReference type="PIRSR" id="PIRSR604254-1"/>
    </source>
</evidence>
<feature type="transmembrane region" description="Helical" evidence="8">
    <location>
        <begin position="186"/>
        <end position="204"/>
    </location>
</feature>
<feature type="binding site" evidence="7">
    <location>
        <position position="181"/>
    </location>
    <ligand>
        <name>Zn(2+)</name>
        <dbReference type="ChEBI" id="CHEBI:29105"/>
    </ligand>
</feature>
<evidence type="ECO:0000256" key="1">
    <source>
        <dbReference type="ARBA" id="ARBA00004651"/>
    </source>
</evidence>
<dbReference type="GO" id="GO:0140911">
    <property type="term" value="F:pore-forming activity"/>
    <property type="evidence" value="ECO:0007669"/>
    <property type="project" value="InterPro"/>
</dbReference>
<keyword evidence="3" id="KW-1003">Cell membrane</keyword>
<evidence type="ECO:0000313" key="9">
    <source>
        <dbReference type="EMBL" id="KGE73326.1"/>
    </source>
</evidence>
<feature type="binding site" evidence="7">
    <location>
        <position position="185"/>
    </location>
    <ligand>
        <name>Zn(2+)</name>
        <dbReference type="ChEBI" id="CHEBI:29105"/>
    </ligand>
</feature>
<feature type="transmembrane region" description="Helical" evidence="8">
    <location>
        <begin position="7"/>
        <end position="28"/>
    </location>
</feature>
<sequence>MEEIFNSLTHAIGAGLSIAGLVVLLIVTGENPDPWKYVSFSIYGTTQIILYLSSALLHGFADFPRIRQRLERLDHGAIYLLIAGTYTPLSLVILRGAAGWWLFGVVWAIAIIGLCMKLFVMKKLPLIVDALYLPMGWLIVFVLGPFLRQSPPGFILWAVIGGLSYSLGFIFYAWRSLRFAHVIWHLFVLAGSVSFYLGYAMYVAR</sequence>
<feature type="transmembrane region" description="Helical" evidence="8">
    <location>
        <begin position="73"/>
        <end position="94"/>
    </location>
</feature>
<comment type="subcellular location">
    <subcellularLocation>
        <location evidence="1">Cell membrane</location>
        <topology evidence="1">Multi-pass membrane protein</topology>
    </subcellularLocation>
</comment>
<evidence type="ECO:0000256" key="4">
    <source>
        <dbReference type="ARBA" id="ARBA00022692"/>
    </source>
</evidence>
<name>A0A098R0S5_9SPIO</name>
<dbReference type="GO" id="GO:0005886">
    <property type="term" value="C:plasma membrane"/>
    <property type="evidence" value="ECO:0007669"/>
    <property type="project" value="UniProtKB-SubCell"/>
</dbReference>
<evidence type="ECO:0000313" key="10">
    <source>
        <dbReference type="Proteomes" id="UP000029692"/>
    </source>
</evidence>
<dbReference type="STRING" id="1480694.DC28_04130"/>
<dbReference type="GO" id="GO:0046872">
    <property type="term" value="F:metal ion binding"/>
    <property type="evidence" value="ECO:0007669"/>
    <property type="project" value="UniProtKB-KW"/>
</dbReference>
<evidence type="ECO:0000256" key="2">
    <source>
        <dbReference type="ARBA" id="ARBA00008488"/>
    </source>
</evidence>
<evidence type="ECO:0000256" key="8">
    <source>
        <dbReference type="SAM" id="Phobius"/>
    </source>
</evidence>
<comment type="similarity">
    <text evidence="2">Belongs to the UPF0073 (Hly-III) family.</text>
</comment>
<dbReference type="PANTHER" id="PTHR20855:SF3">
    <property type="entry name" value="LD03007P"/>
    <property type="match status" value="1"/>
</dbReference>
<accession>A0A098R0S5</accession>
<evidence type="ECO:0008006" key="11">
    <source>
        <dbReference type="Google" id="ProtNLM"/>
    </source>
</evidence>
<feature type="transmembrane region" description="Helical" evidence="8">
    <location>
        <begin position="126"/>
        <end position="148"/>
    </location>
</feature>
<feature type="transmembrane region" description="Helical" evidence="8">
    <location>
        <begin position="40"/>
        <end position="61"/>
    </location>
</feature>
<keyword evidence="4 8" id="KW-0812">Transmembrane</keyword>
<keyword evidence="5 8" id="KW-1133">Transmembrane helix</keyword>
<dbReference type="InterPro" id="IPR005744">
    <property type="entry name" value="Hy-lIII"/>
</dbReference>
<dbReference type="AlphaFoldDB" id="A0A098R0S5"/>
<comment type="caution">
    <text evidence="9">The sequence shown here is derived from an EMBL/GenBank/DDBJ whole genome shotgun (WGS) entry which is preliminary data.</text>
</comment>
<feature type="transmembrane region" description="Helical" evidence="8">
    <location>
        <begin position="100"/>
        <end position="119"/>
    </location>
</feature>
<organism evidence="9 10">
    <name type="scientific">Spirochaeta lutea</name>
    <dbReference type="NCBI Taxonomy" id="1480694"/>
    <lineage>
        <taxon>Bacteria</taxon>
        <taxon>Pseudomonadati</taxon>
        <taxon>Spirochaetota</taxon>
        <taxon>Spirochaetia</taxon>
        <taxon>Spirochaetales</taxon>
        <taxon>Spirochaetaceae</taxon>
        <taxon>Spirochaeta</taxon>
    </lineage>
</organism>
<dbReference type="PANTHER" id="PTHR20855">
    <property type="entry name" value="ADIPOR/PROGESTIN RECEPTOR-RELATED"/>
    <property type="match status" value="1"/>
</dbReference>
<keyword evidence="10" id="KW-1185">Reference proteome</keyword>